<comment type="caution">
    <text evidence="2">The sequence shown here is derived from an EMBL/GenBank/DDBJ whole genome shotgun (WGS) entry which is preliminary data.</text>
</comment>
<protein>
    <recommendedName>
        <fullName evidence="4">3-dehydrosphinganine reductase</fullName>
    </recommendedName>
</protein>
<evidence type="ECO:0000256" key="1">
    <source>
        <dbReference type="SAM" id="Phobius"/>
    </source>
</evidence>
<dbReference type="GO" id="GO:0030148">
    <property type="term" value="P:sphingolipid biosynthetic process"/>
    <property type="evidence" value="ECO:0007669"/>
    <property type="project" value="TreeGrafter"/>
</dbReference>
<name>A0A9D4UYW7_ADICA</name>
<dbReference type="AlphaFoldDB" id="A0A9D4UYW7"/>
<dbReference type="InterPro" id="IPR036291">
    <property type="entry name" value="NAD(P)-bd_dom_sf"/>
</dbReference>
<dbReference type="GO" id="GO:0005789">
    <property type="term" value="C:endoplasmic reticulum membrane"/>
    <property type="evidence" value="ECO:0007669"/>
    <property type="project" value="TreeGrafter"/>
</dbReference>
<sequence>MECWPWRVVVVLGVLAGICWADARRRRFKHIASLRGKHVVITGGSSGIGLSIAQQCAAEGAYLTLIARTLPKLEDARRHIIASLNLPTDSIRLKSVDVGNAEAVAVAIRDSFEWRPIDVLVCSAGILQPNFVEDMKPSRLEEVTRTNILGVMFPIQSTIPLMKTRSAHHPSSIVIVGSLSACVFLYGTNIYSPTKCALKGLAELLKFELLPYKIGVTLSCPSFTQTPMLAEAFDEAEEFVAMGEKIYLVAIKELPDDVARFTIEGFKRNEFFVSTTYQGVLVRTLGRGFVPPDSFLTLLVEVLLIVPLRILTFMWGIYAKHVLLTNEVPIKRKV</sequence>
<proteinExistence type="predicted"/>
<dbReference type="PANTHER" id="PTHR43550">
    <property type="entry name" value="3-KETODIHYDROSPHINGOSINE REDUCTASE"/>
    <property type="match status" value="1"/>
</dbReference>
<evidence type="ECO:0000313" key="2">
    <source>
        <dbReference type="EMBL" id="KAI5076534.1"/>
    </source>
</evidence>
<dbReference type="InterPro" id="IPR002347">
    <property type="entry name" value="SDR_fam"/>
</dbReference>
<gene>
    <name evidence="2" type="ORF">GOP47_0008599</name>
</gene>
<keyword evidence="1" id="KW-0812">Transmembrane</keyword>
<dbReference type="SUPFAM" id="SSF51735">
    <property type="entry name" value="NAD(P)-binding Rossmann-fold domains"/>
    <property type="match status" value="1"/>
</dbReference>
<dbReference type="GO" id="GO:0006666">
    <property type="term" value="P:3-keto-sphinganine metabolic process"/>
    <property type="evidence" value="ECO:0007669"/>
    <property type="project" value="TreeGrafter"/>
</dbReference>
<keyword evidence="1" id="KW-0472">Membrane</keyword>
<dbReference type="OrthoDB" id="1919197at2759"/>
<keyword evidence="3" id="KW-1185">Reference proteome</keyword>
<dbReference type="PANTHER" id="PTHR43550:SF12">
    <property type="entry name" value="3-DEHYDROSPHINGANINE REDUCTASE"/>
    <property type="match status" value="1"/>
</dbReference>
<feature type="transmembrane region" description="Helical" evidence="1">
    <location>
        <begin position="295"/>
        <end position="318"/>
    </location>
</feature>
<dbReference type="PRINTS" id="PR00081">
    <property type="entry name" value="GDHRDH"/>
</dbReference>
<dbReference type="EMBL" id="JABFUD020000008">
    <property type="protein sequence ID" value="KAI5076534.1"/>
    <property type="molecule type" value="Genomic_DNA"/>
</dbReference>
<dbReference type="Pfam" id="PF00106">
    <property type="entry name" value="adh_short"/>
    <property type="match status" value="1"/>
</dbReference>
<evidence type="ECO:0008006" key="4">
    <source>
        <dbReference type="Google" id="ProtNLM"/>
    </source>
</evidence>
<accession>A0A9D4UYW7</accession>
<keyword evidence="1" id="KW-1133">Transmembrane helix</keyword>
<dbReference type="Proteomes" id="UP000886520">
    <property type="component" value="Chromosome 8"/>
</dbReference>
<dbReference type="Gene3D" id="3.40.50.720">
    <property type="entry name" value="NAD(P)-binding Rossmann-like Domain"/>
    <property type="match status" value="1"/>
</dbReference>
<reference evidence="2" key="1">
    <citation type="submission" date="2021-01" db="EMBL/GenBank/DDBJ databases">
        <title>Adiantum capillus-veneris genome.</title>
        <authorList>
            <person name="Fang Y."/>
            <person name="Liao Q."/>
        </authorList>
    </citation>
    <scope>NUCLEOTIDE SEQUENCE</scope>
    <source>
        <strain evidence="2">H3</strain>
        <tissue evidence="2">Leaf</tissue>
    </source>
</reference>
<evidence type="ECO:0000313" key="3">
    <source>
        <dbReference type="Proteomes" id="UP000886520"/>
    </source>
</evidence>
<organism evidence="2 3">
    <name type="scientific">Adiantum capillus-veneris</name>
    <name type="common">Maidenhair fern</name>
    <dbReference type="NCBI Taxonomy" id="13818"/>
    <lineage>
        <taxon>Eukaryota</taxon>
        <taxon>Viridiplantae</taxon>
        <taxon>Streptophyta</taxon>
        <taxon>Embryophyta</taxon>
        <taxon>Tracheophyta</taxon>
        <taxon>Polypodiopsida</taxon>
        <taxon>Polypodiidae</taxon>
        <taxon>Polypodiales</taxon>
        <taxon>Pteridineae</taxon>
        <taxon>Pteridaceae</taxon>
        <taxon>Vittarioideae</taxon>
        <taxon>Adiantum</taxon>
    </lineage>
</organism>
<feature type="transmembrane region" description="Helical" evidence="1">
    <location>
        <begin position="6"/>
        <end position="23"/>
    </location>
</feature>
<dbReference type="GO" id="GO:0047560">
    <property type="term" value="F:3-dehydrosphinganine reductase activity"/>
    <property type="evidence" value="ECO:0007669"/>
    <property type="project" value="TreeGrafter"/>
</dbReference>